<gene>
    <name evidence="7" type="ORF">G9470_23940</name>
</gene>
<evidence type="ECO:0000313" key="8">
    <source>
        <dbReference type="Proteomes" id="UP000539052"/>
    </source>
</evidence>
<reference evidence="7 8" key="1">
    <citation type="submission" date="2020-03" db="EMBL/GenBank/DDBJ databases">
        <title>Genome Sequence of industrial isolate, B5A.</title>
        <authorList>
            <person name="Sharma S."/>
            <person name="Patil P.B."/>
            <person name="Korpole S."/>
        </authorList>
    </citation>
    <scope>NUCLEOTIDE SEQUENCE [LARGE SCALE GENOMIC DNA]</scope>
    <source>
        <strain evidence="7 8">PI-S10-B5A</strain>
    </source>
</reference>
<dbReference type="Pfam" id="PF00015">
    <property type="entry name" value="MCPsignal"/>
    <property type="match status" value="1"/>
</dbReference>
<dbReference type="InterPro" id="IPR004090">
    <property type="entry name" value="Chemotax_Me-accpt_rcpt"/>
</dbReference>
<dbReference type="Pfam" id="PF00672">
    <property type="entry name" value="HAMP"/>
    <property type="match status" value="1"/>
</dbReference>
<feature type="transmembrane region" description="Helical" evidence="4">
    <location>
        <begin position="132"/>
        <end position="151"/>
    </location>
</feature>
<feature type="domain" description="HAMP" evidence="6">
    <location>
        <begin position="154"/>
        <end position="207"/>
    </location>
</feature>
<protein>
    <submittedName>
        <fullName evidence="7">Methyl-accepting chemotaxis protein</fullName>
    </submittedName>
</protein>
<dbReference type="PROSITE" id="PS50111">
    <property type="entry name" value="CHEMOTAXIS_TRANSDUC_2"/>
    <property type="match status" value="1"/>
</dbReference>
<comment type="caution">
    <text evidence="7">The sequence shown here is derived from an EMBL/GenBank/DDBJ whole genome shotgun (WGS) entry which is preliminary data.</text>
</comment>
<feature type="domain" description="HAMP" evidence="6">
    <location>
        <begin position="208"/>
        <end position="252"/>
    </location>
</feature>
<evidence type="ECO:0000259" key="5">
    <source>
        <dbReference type="PROSITE" id="PS50111"/>
    </source>
</evidence>
<evidence type="ECO:0000313" key="7">
    <source>
        <dbReference type="EMBL" id="NNJ32817.1"/>
    </source>
</evidence>
<dbReference type="SUPFAM" id="SSF158472">
    <property type="entry name" value="HAMP domain-like"/>
    <property type="match status" value="1"/>
</dbReference>
<dbReference type="SMART" id="SM00283">
    <property type="entry name" value="MA"/>
    <property type="match status" value="1"/>
</dbReference>
<dbReference type="InterPro" id="IPR051310">
    <property type="entry name" value="MCP_chemotaxis"/>
</dbReference>
<dbReference type="EMBL" id="JAAOXG010000068">
    <property type="protein sequence ID" value="NNJ32817.1"/>
    <property type="molecule type" value="Genomic_DNA"/>
</dbReference>
<evidence type="ECO:0000256" key="4">
    <source>
        <dbReference type="SAM" id="Phobius"/>
    </source>
</evidence>
<feature type="domain" description="Methyl-accepting transducer" evidence="5">
    <location>
        <begin position="257"/>
        <end position="486"/>
    </location>
</feature>
<keyword evidence="1" id="KW-0145">Chemotaxis</keyword>
<evidence type="ECO:0000259" key="6">
    <source>
        <dbReference type="PROSITE" id="PS50885"/>
    </source>
</evidence>
<accession>A0ABX1VWM4</accession>
<keyword evidence="3" id="KW-0807">Transducer</keyword>
<organism evidence="7 8">
    <name type="scientific">Lacrimispora defluvii</name>
    <dbReference type="NCBI Taxonomy" id="2719233"/>
    <lineage>
        <taxon>Bacteria</taxon>
        <taxon>Bacillati</taxon>
        <taxon>Bacillota</taxon>
        <taxon>Clostridia</taxon>
        <taxon>Lachnospirales</taxon>
        <taxon>Lachnospiraceae</taxon>
        <taxon>Lacrimispora</taxon>
    </lineage>
</organism>
<sequence length="534" mass="56994">MDGSAYLTNEVRAYASTGDKVHYDNYMNEANNLKNTTVGVEKMKKIGITADEQQKIDEMLTISNELIPLEQNAMEQVQAGRTSDAVDYVYGGEYDASLAQIHKLQTEFLDMLEARNKDTINSLVVTNGVLEIITFVMIALIMAMQLVNFVIMRRKVLHPIAAVEKEMGEISQGNLSSDFDLEPDTSEIGMLVGSIHSTRATLQKYISDISEKLTQIAAGNLTVHADTQYAGDFAPIQRALETILRSLNSTLGQIDTAAEQVSTGASQVSSGAQALAAGSTEQASAVEQLNVSVIKIAEQAADNSANVKAASRYIDEAGTGVNAGNEHMAQLSKAMTDIGSASNQIANITKVIEDIAFQTNILALNAAIEAARAGNAGKGFAVVADEVRSLAAKSAEAAKQTADLIQTSVDTVTKGSQITAQTAQILQDVGKSALKVTNSFTKIEQASADQADAIEQIKLGLSQVSSVVQTNAATAEENSATSEEMSAQAATLREEVGKFRLDMESESISSISLFRELPKSKKLMLESVSDLGKY</sequence>
<dbReference type="Proteomes" id="UP000539052">
    <property type="component" value="Unassembled WGS sequence"/>
</dbReference>
<dbReference type="PROSITE" id="PS50885">
    <property type="entry name" value="HAMP"/>
    <property type="match status" value="2"/>
</dbReference>
<evidence type="ECO:0000256" key="2">
    <source>
        <dbReference type="ARBA" id="ARBA00029447"/>
    </source>
</evidence>
<dbReference type="Gene3D" id="6.10.340.10">
    <property type="match status" value="1"/>
</dbReference>
<dbReference type="InterPro" id="IPR004089">
    <property type="entry name" value="MCPsignal_dom"/>
</dbReference>
<dbReference type="PANTHER" id="PTHR43531">
    <property type="entry name" value="PROTEIN ICFG"/>
    <property type="match status" value="1"/>
</dbReference>
<proteinExistence type="inferred from homology"/>
<keyword evidence="8" id="KW-1185">Reference proteome</keyword>
<dbReference type="SUPFAM" id="SSF58104">
    <property type="entry name" value="Methyl-accepting chemotaxis protein (MCP) signaling domain"/>
    <property type="match status" value="1"/>
</dbReference>
<evidence type="ECO:0000256" key="1">
    <source>
        <dbReference type="ARBA" id="ARBA00022500"/>
    </source>
</evidence>
<dbReference type="InterPro" id="IPR003660">
    <property type="entry name" value="HAMP_dom"/>
</dbReference>
<dbReference type="PANTHER" id="PTHR43531:SF11">
    <property type="entry name" value="METHYL-ACCEPTING CHEMOTAXIS PROTEIN 3"/>
    <property type="match status" value="1"/>
</dbReference>
<dbReference type="SMART" id="SM00304">
    <property type="entry name" value="HAMP"/>
    <property type="match status" value="2"/>
</dbReference>
<dbReference type="PRINTS" id="PR00260">
    <property type="entry name" value="CHEMTRNSDUCR"/>
</dbReference>
<keyword evidence="4" id="KW-1133">Transmembrane helix</keyword>
<dbReference type="Gene3D" id="1.10.287.950">
    <property type="entry name" value="Methyl-accepting chemotaxis protein"/>
    <property type="match status" value="1"/>
</dbReference>
<comment type="similarity">
    <text evidence="2">Belongs to the methyl-accepting chemotaxis (MCP) protein family.</text>
</comment>
<dbReference type="RefSeq" id="WP_170823862.1">
    <property type="nucleotide sequence ID" value="NZ_JAAOXG010000068.1"/>
</dbReference>
<keyword evidence="4" id="KW-0472">Membrane</keyword>
<evidence type="ECO:0000256" key="3">
    <source>
        <dbReference type="PROSITE-ProRule" id="PRU00284"/>
    </source>
</evidence>
<name>A0ABX1VWM4_9FIRM</name>
<keyword evidence="4" id="KW-0812">Transmembrane</keyword>